<evidence type="ECO:0000256" key="1">
    <source>
        <dbReference type="ARBA" id="ARBA00004429"/>
    </source>
</evidence>
<keyword evidence="5 8" id="KW-0812">Transmembrane</keyword>
<reference evidence="10 11" key="1">
    <citation type="journal article" date="2019" name="Int. J. Syst. Evol. Microbiol.">
        <title>The Global Catalogue of Microorganisms (GCM) 10K type strain sequencing project: providing services to taxonomists for standard genome sequencing and annotation.</title>
        <authorList>
            <consortium name="The Broad Institute Genomics Platform"/>
            <consortium name="The Broad Institute Genome Sequencing Center for Infectious Disease"/>
            <person name="Wu L."/>
            <person name="Ma J."/>
        </authorList>
    </citation>
    <scope>NUCLEOTIDE SEQUENCE [LARGE SCALE GENOMIC DNA]</scope>
    <source>
        <strain evidence="10 11">JCM 16327</strain>
    </source>
</reference>
<dbReference type="GO" id="GO:0030395">
    <property type="term" value="F:lactose binding"/>
    <property type="evidence" value="ECO:0007669"/>
    <property type="project" value="TreeGrafter"/>
</dbReference>
<protein>
    <recommendedName>
        <fullName evidence="9">Major facilitator superfamily (MFS) profile domain-containing protein</fullName>
    </recommendedName>
</protein>
<gene>
    <name evidence="10" type="ORF">GCM10009019_08260</name>
</gene>
<feature type="transmembrane region" description="Helical" evidence="8">
    <location>
        <begin position="40"/>
        <end position="61"/>
    </location>
</feature>
<comment type="subcellular location">
    <subcellularLocation>
        <location evidence="1">Cell inner membrane</location>
        <topology evidence="1">Multi-pass membrane protein</topology>
    </subcellularLocation>
</comment>
<feature type="transmembrane region" description="Helical" evidence="8">
    <location>
        <begin position="134"/>
        <end position="153"/>
    </location>
</feature>
<evidence type="ECO:0000256" key="4">
    <source>
        <dbReference type="ARBA" id="ARBA00022519"/>
    </source>
</evidence>
<dbReference type="Gene3D" id="1.20.1250.20">
    <property type="entry name" value="MFS general substrate transporter like domains"/>
    <property type="match status" value="2"/>
</dbReference>
<dbReference type="PANTHER" id="PTHR23522:SF10">
    <property type="entry name" value="3-PHENYLPROPIONIC ACID TRANSPORTER-RELATED"/>
    <property type="match status" value="1"/>
</dbReference>
<evidence type="ECO:0000256" key="5">
    <source>
        <dbReference type="ARBA" id="ARBA00022692"/>
    </source>
</evidence>
<name>A0AAV3SYH1_9EURY</name>
<keyword evidence="4" id="KW-0997">Cell inner membrane</keyword>
<organism evidence="10 11">
    <name type="scientific">Salarchaeum japonicum</name>
    <dbReference type="NCBI Taxonomy" id="555573"/>
    <lineage>
        <taxon>Archaea</taxon>
        <taxon>Methanobacteriati</taxon>
        <taxon>Methanobacteriota</taxon>
        <taxon>Stenosarchaea group</taxon>
        <taxon>Halobacteria</taxon>
        <taxon>Halobacteriales</taxon>
        <taxon>Halobacteriaceae</taxon>
    </lineage>
</organism>
<evidence type="ECO:0000256" key="3">
    <source>
        <dbReference type="ARBA" id="ARBA00022475"/>
    </source>
</evidence>
<dbReference type="AlphaFoldDB" id="A0AAV3SYH1"/>
<sequence>MDSRYRYPALYFVFFAAFSGFAAFRNVLLEEMGMSGVEMGIVGMVMIIAGVVVQPLWGFVADYTRSPARVLVVAATVSALALLSYPLGASLSGDAFLLITAGTALFAVGRAPIVPLSNALVLREGFDYGYARSFGSTSFGIAVLAIGFLLAYTTTLLVVYLYIAGMVVFVALALTIPDDEESILEGGLGTQALGLLARRQFQVVLVAAFLLGFVSRSGDAFFSVYMRAVGLGDGYTGAAWAAKTVAETVVFLAVGRTALSYGSLVSVGGLGFAAGYAGLAVFPTLGSVLLANVGLGVGLALLFFALVNLAHDCAPDGLHSTAQTLLTSVGVGAGGALGHIAAGWLVDAVGVQSMFAYLAAASVILALVGIAVHAVADSRAPTAA</sequence>
<feature type="transmembrane region" description="Helical" evidence="8">
    <location>
        <begin position="9"/>
        <end position="28"/>
    </location>
</feature>
<dbReference type="SUPFAM" id="SSF103473">
    <property type="entry name" value="MFS general substrate transporter"/>
    <property type="match status" value="1"/>
</dbReference>
<feature type="transmembrane region" description="Helical" evidence="8">
    <location>
        <begin position="159"/>
        <end position="176"/>
    </location>
</feature>
<evidence type="ECO:0000256" key="2">
    <source>
        <dbReference type="ARBA" id="ARBA00022448"/>
    </source>
</evidence>
<dbReference type="EMBL" id="BAAADU010000002">
    <property type="protein sequence ID" value="GAA0648103.1"/>
    <property type="molecule type" value="Genomic_DNA"/>
</dbReference>
<dbReference type="GO" id="GO:0005886">
    <property type="term" value="C:plasma membrane"/>
    <property type="evidence" value="ECO:0007669"/>
    <property type="project" value="UniProtKB-SubCell"/>
</dbReference>
<keyword evidence="11" id="KW-1185">Reference proteome</keyword>
<evidence type="ECO:0000256" key="6">
    <source>
        <dbReference type="ARBA" id="ARBA00022989"/>
    </source>
</evidence>
<feature type="transmembrane region" description="Helical" evidence="8">
    <location>
        <begin position="68"/>
        <end position="89"/>
    </location>
</feature>
<feature type="domain" description="Major facilitator superfamily (MFS) profile" evidence="9">
    <location>
        <begin position="200"/>
        <end position="384"/>
    </location>
</feature>
<keyword evidence="3" id="KW-1003">Cell membrane</keyword>
<dbReference type="GO" id="GO:0015528">
    <property type="term" value="F:lactose:proton symporter activity"/>
    <property type="evidence" value="ECO:0007669"/>
    <property type="project" value="TreeGrafter"/>
</dbReference>
<dbReference type="Proteomes" id="UP001500194">
    <property type="component" value="Unassembled WGS sequence"/>
</dbReference>
<feature type="transmembrane region" description="Helical" evidence="8">
    <location>
        <begin position="354"/>
        <end position="376"/>
    </location>
</feature>
<dbReference type="PANTHER" id="PTHR23522">
    <property type="entry name" value="BLL5896 PROTEIN"/>
    <property type="match status" value="1"/>
</dbReference>
<feature type="transmembrane region" description="Helical" evidence="8">
    <location>
        <begin position="95"/>
        <end position="122"/>
    </location>
</feature>
<dbReference type="GeneID" id="68572050"/>
<feature type="transmembrane region" description="Helical" evidence="8">
    <location>
        <begin position="261"/>
        <end position="282"/>
    </location>
</feature>
<evidence type="ECO:0000259" key="9">
    <source>
        <dbReference type="PROSITE" id="PS50850"/>
    </source>
</evidence>
<proteinExistence type="predicted"/>
<feature type="transmembrane region" description="Helical" evidence="8">
    <location>
        <begin position="196"/>
        <end position="214"/>
    </location>
</feature>
<dbReference type="InterPro" id="IPR036259">
    <property type="entry name" value="MFS_trans_sf"/>
</dbReference>
<keyword evidence="6 8" id="KW-1133">Transmembrane helix</keyword>
<dbReference type="Pfam" id="PF12832">
    <property type="entry name" value="MFS_1_like"/>
    <property type="match status" value="1"/>
</dbReference>
<feature type="transmembrane region" description="Helical" evidence="8">
    <location>
        <begin position="322"/>
        <end position="342"/>
    </location>
</feature>
<dbReference type="PROSITE" id="PS50850">
    <property type="entry name" value="MFS"/>
    <property type="match status" value="1"/>
</dbReference>
<evidence type="ECO:0000313" key="11">
    <source>
        <dbReference type="Proteomes" id="UP001500194"/>
    </source>
</evidence>
<evidence type="ECO:0000256" key="7">
    <source>
        <dbReference type="ARBA" id="ARBA00023136"/>
    </source>
</evidence>
<feature type="transmembrane region" description="Helical" evidence="8">
    <location>
        <begin position="288"/>
        <end position="310"/>
    </location>
</feature>
<evidence type="ECO:0000313" key="10">
    <source>
        <dbReference type="EMBL" id="GAA0648103.1"/>
    </source>
</evidence>
<comment type="caution">
    <text evidence="10">The sequence shown here is derived from an EMBL/GenBank/DDBJ whole genome shotgun (WGS) entry which is preliminary data.</text>
</comment>
<dbReference type="InterPro" id="IPR020846">
    <property type="entry name" value="MFS_dom"/>
</dbReference>
<dbReference type="RefSeq" id="WP_227261466.1">
    <property type="nucleotide sequence ID" value="NZ_BAAADU010000002.1"/>
</dbReference>
<keyword evidence="2" id="KW-0813">Transport</keyword>
<accession>A0AAV3SYH1</accession>
<evidence type="ECO:0000256" key="8">
    <source>
        <dbReference type="SAM" id="Phobius"/>
    </source>
</evidence>
<keyword evidence="7 8" id="KW-0472">Membrane</keyword>
<dbReference type="InterPro" id="IPR024989">
    <property type="entry name" value="MFS_assoc_dom"/>
</dbReference>